<evidence type="ECO:0000313" key="3">
    <source>
        <dbReference type="EMBL" id="EAR84980.2"/>
    </source>
</evidence>
<feature type="region of interest" description="Disordered" evidence="2">
    <location>
        <begin position="842"/>
        <end position="878"/>
    </location>
</feature>
<feature type="compositionally biased region" description="Basic and acidic residues" evidence="2">
    <location>
        <begin position="1128"/>
        <end position="1142"/>
    </location>
</feature>
<dbReference type="InParanoid" id="I7LTC2"/>
<dbReference type="RefSeq" id="XP_001032643.2">
    <property type="nucleotide sequence ID" value="XM_001032643.2"/>
</dbReference>
<name>I7LTC2_TETTS</name>
<proteinExistence type="predicted"/>
<feature type="compositionally biased region" description="Polar residues" evidence="2">
    <location>
        <begin position="116"/>
        <end position="128"/>
    </location>
</feature>
<feature type="compositionally biased region" description="Low complexity" evidence="2">
    <location>
        <begin position="330"/>
        <end position="340"/>
    </location>
</feature>
<feature type="coiled-coil region" evidence="1">
    <location>
        <begin position="1083"/>
        <end position="1117"/>
    </location>
</feature>
<keyword evidence="1" id="KW-0175">Coiled coil</keyword>
<gene>
    <name evidence="3" type="ORF">TTHERM_00585380</name>
</gene>
<keyword evidence="4" id="KW-1185">Reference proteome</keyword>
<feature type="region of interest" description="Disordered" evidence="2">
    <location>
        <begin position="1411"/>
        <end position="1436"/>
    </location>
</feature>
<feature type="region of interest" description="Disordered" evidence="2">
    <location>
        <begin position="116"/>
        <end position="140"/>
    </location>
</feature>
<feature type="compositionally biased region" description="Low complexity" evidence="2">
    <location>
        <begin position="1417"/>
        <end position="1434"/>
    </location>
</feature>
<feature type="region of interest" description="Disordered" evidence="2">
    <location>
        <begin position="1225"/>
        <end position="1271"/>
    </location>
</feature>
<dbReference type="PANTHER" id="PTHR34894">
    <property type="entry name" value="SAM-DEPENDENT METHYLTRANSFERASE RSMI, CONSERVED SITE"/>
    <property type="match status" value="1"/>
</dbReference>
<feature type="compositionally biased region" description="Acidic residues" evidence="2">
    <location>
        <begin position="714"/>
        <end position="730"/>
    </location>
</feature>
<feature type="compositionally biased region" description="Basic residues" evidence="2">
    <location>
        <begin position="848"/>
        <end position="860"/>
    </location>
</feature>
<feature type="compositionally biased region" description="Low complexity" evidence="2">
    <location>
        <begin position="939"/>
        <end position="961"/>
    </location>
</feature>
<feature type="coiled-coil region" evidence="1">
    <location>
        <begin position="603"/>
        <end position="630"/>
    </location>
</feature>
<feature type="region of interest" description="Disordered" evidence="2">
    <location>
        <begin position="925"/>
        <end position="975"/>
    </location>
</feature>
<organism evidence="3 4">
    <name type="scientific">Tetrahymena thermophila (strain SB210)</name>
    <dbReference type="NCBI Taxonomy" id="312017"/>
    <lineage>
        <taxon>Eukaryota</taxon>
        <taxon>Sar</taxon>
        <taxon>Alveolata</taxon>
        <taxon>Ciliophora</taxon>
        <taxon>Intramacronucleata</taxon>
        <taxon>Oligohymenophorea</taxon>
        <taxon>Hymenostomatida</taxon>
        <taxon>Tetrahymenina</taxon>
        <taxon>Tetrahymenidae</taxon>
        <taxon>Tetrahymena</taxon>
    </lineage>
</organism>
<feature type="region of interest" description="Disordered" evidence="2">
    <location>
        <begin position="1128"/>
        <end position="1204"/>
    </location>
</feature>
<accession>I7LTC2</accession>
<feature type="compositionally biased region" description="Low complexity" evidence="2">
    <location>
        <begin position="861"/>
        <end position="878"/>
    </location>
</feature>
<dbReference type="EMBL" id="GG662510">
    <property type="protein sequence ID" value="EAR84980.2"/>
    <property type="molecule type" value="Genomic_DNA"/>
</dbReference>
<feature type="compositionally biased region" description="Low complexity" evidence="2">
    <location>
        <begin position="1193"/>
        <end position="1203"/>
    </location>
</feature>
<feature type="compositionally biased region" description="Polar residues" evidence="2">
    <location>
        <begin position="997"/>
        <end position="1008"/>
    </location>
</feature>
<feature type="compositionally biased region" description="Basic residues" evidence="2">
    <location>
        <begin position="1240"/>
        <end position="1250"/>
    </location>
</feature>
<evidence type="ECO:0000313" key="4">
    <source>
        <dbReference type="Proteomes" id="UP000009168"/>
    </source>
</evidence>
<dbReference type="Proteomes" id="UP000009168">
    <property type="component" value="Unassembled WGS sequence"/>
</dbReference>
<dbReference type="OrthoDB" id="9630955at2759"/>
<reference evidence="4" key="1">
    <citation type="journal article" date="2006" name="PLoS Biol.">
        <title>Macronuclear genome sequence of the ciliate Tetrahymena thermophila, a model eukaryote.</title>
        <authorList>
            <person name="Eisen J.A."/>
            <person name="Coyne R.S."/>
            <person name="Wu M."/>
            <person name="Wu D."/>
            <person name="Thiagarajan M."/>
            <person name="Wortman J.R."/>
            <person name="Badger J.H."/>
            <person name="Ren Q."/>
            <person name="Amedeo P."/>
            <person name="Jones K.M."/>
            <person name="Tallon L.J."/>
            <person name="Delcher A.L."/>
            <person name="Salzberg S.L."/>
            <person name="Silva J.C."/>
            <person name="Haas B.J."/>
            <person name="Majoros W.H."/>
            <person name="Farzad M."/>
            <person name="Carlton J.M."/>
            <person name="Smith R.K. Jr."/>
            <person name="Garg J."/>
            <person name="Pearlman R.E."/>
            <person name="Karrer K.M."/>
            <person name="Sun L."/>
            <person name="Manning G."/>
            <person name="Elde N.C."/>
            <person name="Turkewitz A.P."/>
            <person name="Asai D.J."/>
            <person name="Wilkes D.E."/>
            <person name="Wang Y."/>
            <person name="Cai H."/>
            <person name="Collins K."/>
            <person name="Stewart B.A."/>
            <person name="Lee S.R."/>
            <person name="Wilamowska K."/>
            <person name="Weinberg Z."/>
            <person name="Ruzzo W.L."/>
            <person name="Wloga D."/>
            <person name="Gaertig J."/>
            <person name="Frankel J."/>
            <person name="Tsao C.-C."/>
            <person name="Gorovsky M.A."/>
            <person name="Keeling P.J."/>
            <person name="Waller R.F."/>
            <person name="Patron N.J."/>
            <person name="Cherry J.M."/>
            <person name="Stover N.A."/>
            <person name="Krieger C.J."/>
            <person name="del Toro C."/>
            <person name="Ryder H.F."/>
            <person name="Williamson S.C."/>
            <person name="Barbeau R.A."/>
            <person name="Hamilton E.P."/>
            <person name="Orias E."/>
        </authorList>
    </citation>
    <scope>NUCLEOTIDE SEQUENCE [LARGE SCALE GENOMIC DNA]</scope>
    <source>
        <strain evidence="4">SB210</strain>
    </source>
</reference>
<feature type="region of interest" description="Disordered" evidence="2">
    <location>
        <begin position="320"/>
        <end position="340"/>
    </location>
</feature>
<sequence length="1830" mass="213365">MNISSSQTVAQKGAIKMGPKEYNEIKQKIGKLLAIPDQEQNESNTESQQNRDYQIAKQIEDINNYDNIRSITPSSNTLSIDSIHSKTKLQFNGQIIFSPQSDMKVVQSVQNLSKNGSPKSFYINNMQKPKTEQTNRRRNYSQAVTPIIKEEEETQTQIKQIPQTSENKKDKIVEGSLLTRKNEVQYINHLRKAQTKLSFHDHMNYLELDSHIHELCDQQSLFTNRNVIYNLNDKDGNIIVPKKYDDFHVTEGIVPYAFDQIIEKQKDQLSQQISEKAYQNQQKQGQQLSINEQKTQKPILKAKSFSTISYLAKTNQISVQNNNPQNTLPQSSQRSSVYSFQSSPKDMLATTFTQTMTGGPPNTQIQNNVNLLTSAHSKSTYRPHTQQGFNKTGLKFHEISQHQVPSKSQSTKNFMLQLLQGNNSKNSIDLNLKTKQNSQDIINKIDLSAQKPKPVFAEQKNKLQKRQEVLNVKKWMEDKLDELVKTDNLSINQVFTYYQNVFQASISEILRQIASECKERSQLLQEIWDSQISMSEKIFISLSKENNKIEKKSLEQINQLHKNYQNELQKQFQMIDDRNQLIADLKKQLQQSVTEGRINRKKGQKVEKNYKIINNQINQLQEEYNLLFQENLALLMNQNKIDWQTALKEKKKMLEEINLNRKMRNDLIKVGESFKKEKLTLEEQMKKHEIDEIVRQFVIDRESNMPVTSKKIEEEEEEEQEHMDEQDNELDENKQLVLKEFWKNQSTDTNDLREVKNAETNTQVFQFSDGQTQTKRTKLKENGTQVYISVESADQNIQTETECYNVFCQTVQVDVMDIMVQCDLIQEIQQNDSERRIKQELKKERSNFKNKKGSQVKKRQQMQASQNSQQSIEQQSQDSNDLSIIYTDSANDTEAFKSDEILQTKRKNQKSNFQAENNSRYLQQIQNQQESSEDDSKSQRSQSLNSSRLSKSNKNSSNISSKYKEKDKPSSNYFITGLDDIENKDLSVEIDKRTKSIFSPNQRQTNLVKQLKQKSKSKPKSKDSSRQMLTKEQERKETSLNSSIISNLDENKVKEVKDLFNDKENISKSDNILKIQELVDQTVNKSQQLSDKLQKEVQKYQQIIKEKEEEIKQSKKYQIQLIAKLEKQQKDSKTADKKDKKQANSQFNKKISIHIENEDLDTSQISERQGGDGSSGRNSLFKEKYQSKKQAKQQKNNFNQTKNFTSYLSSASEQEKKIENMVRNASSQGNHISSDSQKGSIKHPFNRKQSKQTSIFSNSAQKKELSNSQAGSQNTISNSIIQQENNVQSAEEIFETFSGDRAIHTEQLIQDTVEEQSQMIQRNFKVSKLNLNFTKKESRRASINSDISTPKSNQAYTGHYSLFSGHQSQQKSPYSSLTSQQKKMSIQDVNSPQSGKPKKLSLLNGSLIYPQQGQLDSPRSSIFSNSPSQNSRSQNKQYSINIEAALQQKNRISSLINDIKAPKNALKYMPQILKMINSIVQDNFKCLKNHQQILNPLYVQMYEYFLYLFGLRKVAELKMISVIEQCMLMQNEYPQINLFMNLYFNDFSCVDLHFFCKTYMHLCENIQQVRVEKSTTNKYKILTTIPQVLKKEQYQREVLDQIKNFEQKMNLQKNNENDQDNHKKLDNIDLLQINNLSTEMINELNQQKYDVFEIIQFFMNTFKQKKLQLQEEYMALFYAISSNMEKAFIDEEGVQLLSFVANLDEQKQQVLNTKFKSKSIMNEMGFEQFILLANEQNQFKTQQILDIYPDQVKPLQEIKEFWVANKQKYEEKVQITEYYNIFTKNIMEKLDILTQLMDQEQADINDNSYLKRHEQSFQICFIIINKIYQI</sequence>
<feature type="compositionally biased region" description="Polar residues" evidence="2">
    <location>
        <begin position="1251"/>
        <end position="1271"/>
    </location>
</feature>
<feature type="coiled-coil region" evidence="1">
    <location>
        <begin position="1595"/>
        <end position="1628"/>
    </location>
</feature>
<feature type="region of interest" description="Disordered" evidence="2">
    <location>
        <begin position="997"/>
        <end position="1043"/>
    </location>
</feature>
<dbReference type="PANTHER" id="PTHR34894:SF5">
    <property type="entry name" value="EF-HAND DOMAIN-CONTAINING PROTEIN"/>
    <property type="match status" value="1"/>
</dbReference>
<feature type="coiled-coil region" evidence="1">
    <location>
        <begin position="547"/>
        <end position="574"/>
    </location>
</feature>
<dbReference type="KEGG" id="tet:TTHERM_00585380"/>
<feature type="region of interest" description="Disordered" evidence="2">
    <location>
        <begin position="706"/>
        <end position="730"/>
    </location>
</feature>
<feature type="compositionally biased region" description="Polar residues" evidence="2">
    <location>
        <begin position="1225"/>
        <end position="1239"/>
    </location>
</feature>
<evidence type="ECO:0000256" key="2">
    <source>
        <dbReference type="SAM" id="MobiDB-lite"/>
    </source>
</evidence>
<feature type="compositionally biased region" description="Basic and acidic residues" evidence="2">
    <location>
        <begin position="1020"/>
        <end position="1038"/>
    </location>
</feature>
<evidence type="ECO:0000256" key="1">
    <source>
        <dbReference type="SAM" id="Coils"/>
    </source>
</evidence>
<feature type="region of interest" description="Disordered" evidence="2">
    <location>
        <begin position="1365"/>
        <end position="1397"/>
    </location>
</feature>
<feature type="region of interest" description="Disordered" evidence="2">
    <location>
        <begin position="897"/>
        <end position="916"/>
    </location>
</feature>
<protein>
    <submittedName>
        <fullName evidence="3">Uncharacterized protein</fullName>
    </submittedName>
</protein>
<feature type="compositionally biased region" description="Polar residues" evidence="2">
    <location>
        <begin position="1365"/>
        <end position="1394"/>
    </location>
</feature>
<feature type="compositionally biased region" description="Polar residues" evidence="2">
    <location>
        <begin position="320"/>
        <end position="329"/>
    </location>
</feature>
<dbReference type="GeneID" id="7824032"/>